<comment type="caution">
    <text evidence="5">The sequence shown here is derived from an EMBL/GenBank/DDBJ whole genome shotgun (WGS) entry which is preliminary data.</text>
</comment>
<gene>
    <name evidence="5" type="ORF">PVAG01_07858</name>
</gene>
<dbReference type="Proteomes" id="UP001629113">
    <property type="component" value="Unassembled WGS sequence"/>
</dbReference>
<protein>
    <recommendedName>
        <fullName evidence="4">Zn(2)-C6 fungal-type domain-containing protein</fullName>
    </recommendedName>
</protein>
<dbReference type="PROSITE" id="PS50048">
    <property type="entry name" value="ZN2_CY6_FUNGAL_2"/>
    <property type="match status" value="1"/>
</dbReference>
<sequence length="610" mass="68258">MESTSPDTFPTGLIDAASDSLQDQDGLSASEPPPIPDVNGRATVPSACVACRSKHLKCDGQNPCSRCNTNDLECIFVKSRRGYKGPRKRDRTAASLTHSEPLACPAIRNGQSPSVNGSNFSTDLPDAPLRREQSLSQVTDDTFSLNGHDLANLGAIQFNPQYPPLDFKSRCFEAYFSQFNDSHPFLLPRNQLLKLLKQKPMEHLEAAIRYIGSFYVKHAPTEDLFLEAEKAIYRVDCPKDGFRVQALLLLAIGLDGYTTRDKALEILNEAEDLAMELGMHRRDYSLINGAEQRVLEESWRRTWWELFIVDGMIAAVHQESAFRLFNIVGDVPLPCEESDYASGYIPSSQTLSEFDDETFLSENISFSSFTYRIAAIRNTGRVLQLGNLTFADGPTIDRVDAHLVNWKLHLPESKKIFIAQNQKVDEMLFQAHMVTEATTILLHRDHSELDFSAAQNITSCAPYHGVIPGQQYNTHAAKMIQAAQNISKLITLPVDITKHTMFFTCVVTLASIVHLSVWSVMMPMIQDGDIKQQLRLTIGTMKALWQVWPSAGLAFGQVKGVAQEIFAAKKTAAEIGTWTNFTHDEIMRNMIENERIMEVFTTEGQFGLQV</sequence>
<keyword evidence="2" id="KW-0539">Nucleus</keyword>
<organism evidence="5 6">
    <name type="scientific">Phlyctema vagabunda</name>
    <dbReference type="NCBI Taxonomy" id="108571"/>
    <lineage>
        <taxon>Eukaryota</taxon>
        <taxon>Fungi</taxon>
        <taxon>Dikarya</taxon>
        <taxon>Ascomycota</taxon>
        <taxon>Pezizomycotina</taxon>
        <taxon>Leotiomycetes</taxon>
        <taxon>Helotiales</taxon>
        <taxon>Dermateaceae</taxon>
        <taxon>Phlyctema</taxon>
    </lineage>
</organism>
<keyword evidence="1" id="KW-0479">Metal-binding</keyword>
<dbReference type="SMART" id="SM00066">
    <property type="entry name" value="GAL4"/>
    <property type="match status" value="1"/>
</dbReference>
<dbReference type="PANTHER" id="PTHR47431">
    <property type="entry name" value="ZN(II)2CYS6 TRANSCRIPTION FACTOR (EUROFUNG)-RELATED"/>
    <property type="match status" value="1"/>
</dbReference>
<accession>A0ABR4PDL9</accession>
<evidence type="ECO:0000256" key="2">
    <source>
        <dbReference type="ARBA" id="ARBA00023242"/>
    </source>
</evidence>
<keyword evidence="6" id="KW-1185">Reference proteome</keyword>
<name>A0ABR4PDL9_9HELO</name>
<proteinExistence type="predicted"/>
<dbReference type="InterPro" id="IPR007219">
    <property type="entry name" value="XnlR_reg_dom"/>
</dbReference>
<dbReference type="Gene3D" id="4.10.240.10">
    <property type="entry name" value="Zn(2)-C6 fungal-type DNA-binding domain"/>
    <property type="match status" value="1"/>
</dbReference>
<evidence type="ECO:0000256" key="3">
    <source>
        <dbReference type="SAM" id="MobiDB-lite"/>
    </source>
</evidence>
<dbReference type="CDD" id="cd00067">
    <property type="entry name" value="GAL4"/>
    <property type="match status" value="1"/>
</dbReference>
<dbReference type="Pfam" id="PF00172">
    <property type="entry name" value="Zn_clus"/>
    <property type="match status" value="1"/>
</dbReference>
<dbReference type="InterPro" id="IPR001138">
    <property type="entry name" value="Zn2Cys6_DnaBD"/>
</dbReference>
<dbReference type="SUPFAM" id="SSF57701">
    <property type="entry name" value="Zn2/Cys6 DNA-binding domain"/>
    <property type="match status" value="1"/>
</dbReference>
<dbReference type="EMBL" id="JBFCZG010000006">
    <property type="protein sequence ID" value="KAL3421413.1"/>
    <property type="molecule type" value="Genomic_DNA"/>
</dbReference>
<dbReference type="PROSITE" id="PS00463">
    <property type="entry name" value="ZN2_CY6_FUNGAL_1"/>
    <property type="match status" value="1"/>
</dbReference>
<feature type="domain" description="Zn(2)-C6 fungal-type" evidence="4">
    <location>
        <begin position="47"/>
        <end position="76"/>
    </location>
</feature>
<dbReference type="InterPro" id="IPR036864">
    <property type="entry name" value="Zn2-C6_fun-type_DNA-bd_sf"/>
</dbReference>
<evidence type="ECO:0000313" key="5">
    <source>
        <dbReference type="EMBL" id="KAL3421413.1"/>
    </source>
</evidence>
<evidence type="ECO:0000313" key="6">
    <source>
        <dbReference type="Proteomes" id="UP001629113"/>
    </source>
</evidence>
<reference evidence="5 6" key="1">
    <citation type="submission" date="2024-06" db="EMBL/GenBank/DDBJ databases">
        <title>Complete genome of Phlyctema vagabunda strain 19-DSS-EL-015.</title>
        <authorList>
            <person name="Fiorenzani C."/>
        </authorList>
    </citation>
    <scope>NUCLEOTIDE SEQUENCE [LARGE SCALE GENOMIC DNA]</scope>
    <source>
        <strain evidence="5 6">19-DSS-EL-015</strain>
    </source>
</reference>
<evidence type="ECO:0000256" key="1">
    <source>
        <dbReference type="ARBA" id="ARBA00022723"/>
    </source>
</evidence>
<dbReference type="Pfam" id="PF04082">
    <property type="entry name" value="Fungal_trans"/>
    <property type="match status" value="1"/>
</dbReference>
<dbReference type="PANTHER" id="PTHR47431:SF1">
    <property type="entry name" value="ZN(II)2CYS6 TRANSCRIPTION FACTOR (EUROFUNG)"/>
    <property type="match status" value="1"/>
</dbReference>
<evidence type="ECO:0000259" key="4">
    <source>
        <dbReference type="PROSITE" id="PS50048"/>
    </source>
</evidence>
<dbReference type="CDD" id="cd12148">
    <property type="entry name" value="fungal_TF_MHR"/>
    <property type="match status" value="1"/>
</dbReference>
<feature type="region of interest" description="Disordered" evidence="3">
    <location>
        <begin position="1"/>
        <end position="40"/>
    </location>
</feature>